<dbReference type="SUPFAM" id="SSF46689">
    <property type="entry name" value="Homeodomain-like"/>
    <property type="match status" value="1"/>
</dbReference>
<dbReference type="AlphaFoldDB" id="A0A4Z1DU03"/>
<dbReference type="Proteomes" id="UP000297986">
    <property type="component" value="Unassembled WGS sequence"/>
</dbReference>
<reference evidence="4 5" key="1">
    <citation type="submission" date="2019-04" db="EMBL/GenBank/DDBJ databases">
        <title>Genome sequencing of Streptococcus rubneri DSM 26920(T).</title>
        <authorList>
            <person name="Kook J.-K."/>
            <person name="Park S.-N."/>
            <person name="Lim Y.K."/>
        </authorList>
    </citation>
    <scope>NUCLEOTIDE SEQUENCE [LARGE SCALE GENOMIC DNA]</scope>
    <source>
        <strain evidence="4 5">DSM 26920</strain>
    </source>
</reference>
<dbReference type="Gene3D" id="1.10.357.10">
    <property type="entry name" value="Tetracycline Repressor, domain 2"/>
    <property type="match status" value="1"/>
</dbReference>
<dbReference type="EMBL" id="SRRP01000001">
    <property type="protein sequence ID" value="TGN92001.1"/>
    <property type="molecule type" value="Genomic_DNA"/>
</dbReference>
<proteinExistence type="predicted"/>
<organism evidence="4 5">
    <name type="scientific">Streptococcus rubneri</name>
    <dbReference type="NCBI Taxonomy" id="1234680"/>
    <lineage>
        <taxon>Bacteria</taxon>
        <taxon>Bacillati</taxon>
        <taxon>Bacillota</taxon>
        <taxon>Bacilli</taxon>
        <taxon>Lactobacillales</taxon>
        <taxon>Streptococcaceae</taxon>
        <taxon>Streptococcus</taxon>
    </lineage>
</organism>
<dbReference type="InterPro" id="IPR001647">
    <property type="entry name" value="HTH_TetR"/>
</dbReference>
<dbReference type="PANTHER" id="PTHR43479:SF21">
    <property type="entry name" value="TRANSCRIPTIONAL REGULATOR, TETR FAMILY"/>
    <property type="match status" value="1"/>
</dbReference>
<evidence type="ECO:0000259" key="3">
    <source>
        <dbReference type="PROSITE" id="PS50977"/>
    </source>
</evidence>
<dbReference type="PANTHER" id="PTHR43479">
    <property type="entry name" value="ACREF/ENVCD OPERON REPRESSOR-RELATED"/>
    <property type="match status" value="1"/>
</dbReference>
<dbReference type="InterPro" id="IPR050624">
    <property type="entry name" value="HTH-type_Tx_Regulator"/>
</dbReference>
<name>A0A4Z1DU03_9STRE</name>
<dbReference type="InterPro" id="IPR009057">
    <property type="entry name" value="Homeodomain-like_sf"/>
</dbReference>
<dbReference type="PROSITE" id="PS50977">
    <property type="entry name" value="HTH_TETR_2"/>
    <property type="match status" value="1"/>
</dbReference>
<dbReference type="Pfam" id="PF00440">
    <property type="entry name" value="TetR_N"/>
    <property type="match status" value="1"/>
</dbReference>
<feature type="domain" description="HTH tetR-type" evidence="3">
    <location>
        <begin position="9"/>
        <end position="69"/>
    </location>
</feature>
<evidence type="ECO:0000313" key="4">
    <source>
        <dbReference type="EMBL" id="TGN92001.1"/>
    </source>
</evidence>
<dbReference type="GO" id="GO:0003677">
    <property type="term" value="F:DNA binding"/>
    <property type="evidence" value="ECO:0007669"/>
    <property type="project" value="UniProtKB-UniRule"/>
</dbReference>
<comment type="caution">
    <text evidence="4">The sequence shown here is derived from an EMBL/GenBank/DDBJ whole genome shotgun (WGS) entry which is preliminary data.</text>
</comment>
<dbReference type="RefSeq" id="WP_135782349.1">
    <property type="nucleotide sequence ID" value="NZ_MRXY01000010.1"/>
</dbReference>
<dbReference type="OrthoDB" id="9780939at2"/>
<protein>
    <submittedName>
        <fullName evidence="4">TetR/AcrR family transcriptional regulator</fullName>
    </submittedName>
</protein>
<accession>A0A4Z1DU03</accession>
<evidence type="ECO:0000256" key="1">
    <source>
        <dbReference type="ARBA" id="ARBA00023125"/>
    </source>
</evidence>
<feature type="DNA-binding region" description="H-T-H motif" evidence="2">
    <location>
        <begin position="32"/>
        <end position="51"/>
    </location>
</feature>
<evidence type="ECO:0000256" key="2">
    <source>
        <dbReference type="PROSITE-ProRule" id="PRU00335"/>
    </source>
</evidence>
<keyword evidence="5" id="KW-1185">Reference proteome</keyword>
<evidence type="ECO:0000313" key="5">
    <source>
        <dbReference type="Proteomes" id="UP000297986"/>
    </source>
</evidence>
<dbReference type="PRINTS" id="PR00455">
    <property type="entry name" value="HTHTETR"/>
</dbReference>
<gene>
    <name evidence="4" type="ORF">E5S68_03395</name>
</gene>
<sequence length="195" mass="22101">MNQYQKTTEKKKQAIIQAALHLFKEKGFKETSIKSIAEVAKVSPVSIYNYFGSKDNLVTLCVNDLFEEITQQAEDILKSNLAFNTKLDQALDLCQEKMSQQISDYFQDKTVRDPAFSSLLTKAITAKKRDIYRTYINLGKEEGLIARDLSTELILNVMDALNSVGNQLAHSDNLETDVKQIHQIFLYGILGKKKS</sequence>
<keyword evidence="1 2" id="KW-0238">DNA-binding</keyword>